<protein>
    <submittedName>
        <fullName evidence="1">Uncharacterized protein</fullName>
    </submittedName>
</protein>
<dbReference type="Proteomes" id="UP000002573">
    <property type="component" value="Chromosome"/>
</dbReference>
<proteinExistence type="predicted"/>
<reference evidence="2" key="1">
    <citation type="submission" date="2010-05" db="EMBL/GenBank/DDBJ databases">
        <title>Complete sequence of Staphylothermus hellenicus DSM 12710.</title>
        <authorList>
            <consortium name="US DOE Joint Genome Institute"/>
            <person name="Lucas S."/>
            <person name="Copeland A."/>
            <person name="Lapidus A."/>
            <person name="Cheng J.-F."/>
            <person name="Bruce D."/>
            <person name="Goodwin L."/>
            <person name="Pitluck S."/>
            <person name="Davenport K."/>
            <person name="Detter J.C."/>
            <person name="Han C."/>
            <person name="Tapia R."/>
            <person name="Larimer F."/>
            <person name="Land M."/>
            <person name="Hauser L."/>
            <person name="Kyrpides N."/>
            <person name="Mikhailova N."/>
            <person name="Anderson I.J."/>
            <person name="Woyke T."/>
        </authorList>
    </citation>
    <scope>NUCLEOTIDE SEQUENCE [LARGE SCALE GENOMIC DNA]</scope>
    <source>
        <strain evidence="2">DSM 12710 / JCM 10830 / BK20S6-10-b1 / P8</strain>
    </source>
</reference>
<reference evidence="1 2" key="2">
    <citation type="journal article" date="2011" name="Stand. Genomic Sci.">
        <title>Complete genome sequence of Staphylothermus hellenicus P8.</title>
        <authorList>
            <person name="Anderson I."/>
            <person name="Wirth R."/>
            <person name="Lucas S."/>
            <person name="Copeland A."/>
            <person name="Lapidus A."/>
            <person name="Cheng J.F."/>
            <person name="Goodwin L."/>
            <person name="Pitluck S."/>
            <person name="Davenport K."/>
            <person name="Detter J.C."/>
            <person name="Han C."/>
            <person name="Tapia R."/>
            <person name="Land M."/>
            <person name="Hauser L."/>
            <person name="Pati A."/>
            <person name="Mikhailova N."/>
            <person name="Woyke T."/>
            <person name="Klenk H.P."/>
            <person name="Kyrpides N."/>
            <person name="Ivanova N."/>
        </authorList>
    </citation>
    <scope>NUCLEOTIDE SEQUENCE [LARGE SCALE GENOMIC DNA]</scope>
    <source>
        <strain evidence="2">DSM 12710 / JCM 10830 / BK20S6-10-b1 / P8</strain>
    </source>
</reference>
<gene>
    <name evidence="1" type="ordered locus">Shell_1493</name>
</gene>
<dbReference type="HOGENOM" id="CLU_196483_0_0_2"/>
<dbReference type="STRING" id="591019.Shell_1493"/>
<name>D7D9Y5_STAHD</name>
<evidence type="ECO:0000313" key="1">
    <source>
        <dbReference type="EMBL" id="ADI32581.1"/>
    </source>
</evidence>
<dbReference type="EMBL" id="CP002051">
    <property type="protein sequence ID" value="ADI32581.1"/>
    <property type="molecule type" value="Genomic_DNA"/>
</dbReference>
<dbReference type="GeneID" id="9234784"/>
<keyword evidence="2" id="KW-1185">Reference proteome</keyword>
<dbReference type="OrthoDB" id="43292at2157"/>
<sequence>MLSVPRKKYKCIVCGRVFPEGQGIVIEYGGLLLTFHSNRCASKFFRELLERVPPDELKDYVKRLVSEYNERLEAFRKLRSKKI</sequence>
<dbReference type="RefSeq" id="WP_013143779.1">
    <property type="nucleotide sequence ID" value="NC_014205.1"/>
</dbReference>
<dbReference type="eggNOG" id="arCOG04135">
    <property type="taxonomic scope" value="Archaea"/>
</dbReference>
<evidence type="ECO:0000313" key="2">
    <source>
        <dbReference type="Proteomes" id="UP000002573"/>
    </source>
</evidence>
<organism evidence="1 2">
    <name type="scientific">Staphylothermus hellenicus (strain DSM 12710 / JCM 10830 / BK20S6-10-b1 / P8)</name>
    <dbReference type="NCBI Taxonomy" id="591019"/>
    <lineage>
        <taxon>Archaea</taxon>
        <taxon>Thermoproteota</taxon>
        <taxon>Thermoprotei</taxon>
        <taxon>Desulfurococcales</taxon>
        <taxon>Desulfurococcaceae</taxon>
        <taxon>Staphylothermus</taxon>
    </lineage>
</organism>
<dbReference type="AlphaFoldDB" id="D7D9Y5"/>
<dbReference type="KEGG" id="shc:Shell_1493"/>
<accession>D7D9Y5</accession>